<feature type="transmembrane region" description="Helical" evidence="1">
    <location>
        <begin position="182"/>
        <end position="199"/>
    </location>
</feature>
<feature type="transmembrane region" description="Helical" evidence="1">
    <location>
        <begin position="128"/>
        <end position="145"/>
    </location>
</feature>
<evidence type="ECO:0000313" key="4">
    <source>
        <dbReference type="Proteomes" id="UP000037600"/>
    </source>
</evidence>
<feature type="transmembrane region" description="Helical" evidence="1">
    <location>
        <begin position="29"/>
        <end position="48"/>
    </location>
</feature>
<accession>A0A0J8GZJ8</accession>
<dbReference type="EMBL" id="LAZL01000002">
    <property type="protein sequence ID" value="KMT66659.1"/>
    <property type="molecule type" value="Genomic_DNA"/>
</dbReference>
<dbReference type="OrthoDB" id="9804872at2"/>
<dbReference type="AlphaFoldDB" id="A0A0J8GZJ8"/>
<evidence type="ECO:0000313" key="3">
    <source>
        <dbReference type="EMBL" id="KMT66659.1"/>
    </source>
</evidence>
<comment type="caution">
    <text evidence="3">The sequence shown here is derived from an EMBL/GenBank/DDBJ whole genome shotgun (WGS) entry which is preliminary data.</text>
</comment>
<dbReference type="InterPro" id="IPR002931">
    <property type="entry name" value="Transglutaminase-like"/>
</dbReference>
<evidence type="ECO:0000256" key="1">
    <source>
        <dbReference type="SAM" id="Phobius"/>
    </source>
</evidence>
<dbReference type="InterPro" id="IPR038765">
    <property type="entry name" value="Papain-like_cys_pep_sf"/>
</dbReference>
<keyword evidence="1" id="KW-0812">Transmembrane</keyword>
<dbReference type="SUPFAM" id="SSF54001">
    <property type="entry name" value="Cysteine proteinases"/>
    <property type="match status" value="1"/>
</dbReference>
<dbReference type="Gene3D" id="3.10.620.30">
    <property type="match status" value="1"/>
</dbReference>
<feature type="transmembrane region" description="Helical" evidence="1">
    <location>
        <begin position="54"/>
        <end position="70"/>
    </location>
</feature>
<gene>
    <name evidence="3" type="ORF">XM47_00550</name>
</gene>
<feature type="transmembrane region" description="Helical" evidence="1">
    <location>
        <begin position="574"/>
        <end position="599"/>
    </location>
</feature>
<protein>
    <recommendedName>
        <fullName evidence="2">Transglutaminase-like domain-containing protein</fullName>
    </recommendedName>
</protein>
<evidence type="ECO:0000259" key="2">
    <source>
        <dbReference type="SMART" id="SM00460"/>
    </source>
</evidence>
<dbReference type="STRING" id="1513271.XM47_00550"/>
<proteinExistence type="predicted"/>
<dbReference type="Proteomes" id="UP000037600">
    <property type="component" value="Unassembled WGS sequence"/>
</dbReference>
<dbReference type="Pfam" id="PF11992">
    <property type="entry name" value="TgpA_N"/>
    <property type="match status" value="1"/>
</dbReference>
<dbReference type="Pfam" id="PF01841">
    <property type="entry name" value="Transglut_core"/>
    <property type="match status" value="1"/>
</dbReference>
<feature type="transmembrane region" description="Helical" evidence="1">
    <location>
        <begin position="104"/>
        <end position="121"/>
    </location>
</feature>
<feature type="transmembrane region" description="Helical" evidence="1">
    <location>
        <begin position="79"/>
        <end position="98"/>
    </location>
</feature>
<name>A0A0J8GZJ8_9ALTE</name>
<sequence length="685" mass="79352">MFTCIGEILKMYKQIQLATHSEINQALSFNTYIFLLLASSVVMTYQAMENNFEAVAFFVFCALIRSLYWLQSDFRLNQLFTYLIYAVSCFLISTKFVSSGILNGLFSLLICLQALTIIKLRHFRELKTLVWVHLFLTAASLLFYLQIQHAVLLLISAILALACLLAHFLAGEHFKQVLNQMLKLVLIALPIGIVLFLVMPKLPPLWKMPKVQSQTRGLQDELSLGDLAALSQSSNLAFRASFKDKAPEINQLYWRSFTLQHFDGTTWRRNRYMESWQAVAEKKRQGLKWNNLQDTDFFEYQIITEASFQHWLFGLDLATSHQIGVLSLPDFGLYAAEPLTKRFQYSAKSYVIKNLPEYDTVNIDKLNLQLPSHKNPKTAEWVLNLQQNSNSDDDFINKVLTHFNQQAFYYSLKPQQLTYPLIDDFMFNTRTGFCEHYASAFTYIMRLAGIPARVVVGYLGGEYNPAGDYYSVYQFDAHAWSEIWQAGKGWQRVDPTLYVAPQRIGVNLQHAVGNDEFLAEGDFSLIKYDQFVAVKTARMLLANLDYQWTRWVLNYDTKTQKNFLKQLFGDTNNMWQSIILIALFFILFAMISFFSWWLFRAKNSRSEIIKLQDLALNKLNTHYGLAKETQQTPTQLLAIMSSEDTELISRWQRISLLIEEIRFSELTEPAIKIKLKQLKVLIKNL</sequence>
<dbReference type="SMART" id="SM00460">
    <property type="entry name" value="TGc"/>
    <property type="match status" value="1"/>
</dbReference>
<keyword evidence="1" id="KW-0472">Membrane</keyword>
<feature type="domain" description="Transglutaminase-like" evidence="2">
    <location>
        <begin position="426"/>
        <end position="497"/>
    </location>
</feature>
<dbReference type="InterPro" id="IPR052901">
    <property type="entry name" value="Bact_TGase-like"/>
</dbReference>
<feature type="transmembrane region" description="Helical" evidence="1">
    <location>
        <begin position="151"/>
        <end position="170"/>
    </location>
</feature>
<keyword evidence="4" id="KW-1185">Reference proteome</keyword>
<dbReference type="PANTHER" id="PTHR42736">
    <property type="entry name" value="PROTEIN-GLUTAMINE GAMMA-GLUTAMYLTRANSFERASE"/>
    <property type="match status" value="1"/>
</dbReference>
<dbReference type="PATRIC" id="fig|1513271.3.peg.116"/>
<dbReference type="InterPro" id="IPR021878">
    <property type="entry name" value="TgpA_N"/>
</dbReference>
<organism evidence="3 4">
    <name type="scientific">Catenovulum maritimum</name>
    <dbReference type="NCBI Taxonomy" id="1513271"/>
    <lineage>
        <taxon>Bacteria</taxon>
        <taxon>Pseudomonadati</taxon>
        <taxon>Pseudomonadota</taxon>
        <taxon>Gammaproteobacteria</taxon>
        <taxon>Alteromonadales</taxon>
        <taxon>Alteromonadaceae</taxon>
        <taxon>Catenovulum</taxon>
    </lineage>
</organism>
<keyword evidence="1" id="KW-1133">Transmembrane helix</keyword>
<reference evidence="3 4" key="1">
    <citation type="submission" date="2015-04" db="EMBL/GenBank/DDBJ databases">
        <title>Draft Genome Sequence of the Novel Agar-Digesting Marine Bacterium Q1.</title>
        <authorList>
            <person name="Li Y."/>
            <person name="Li D."/>
            <person name="Chen G."/>
            <person name="Du Z."/>
        </authorList>
    </citation>
    <scope>NUCLEOTIDE SEQUENCE [LARGE SCALE GENOMIC DNA]</scope>
    <source>
        <strain evidence="3 4">Q1</strain>
    </source>
</reference>
<dbReference type="PANTHER" id="PTHR42736:SF1">
    <property type="entry name" value="PROTEIN-GLUTAMINE GAMMA-GLUTAMYLTRANSFERASE"/>
    <property type="match status" value="1"/>
</dbReference>